<evidence type="ECO:0000256" key="5">
    <source>
        <dbReference type="ARBA" id="ARBA00022833"/>
    </source>
</evidence>
<dbReference type="PROSITE" id="PS51292">
    <property type="entry name" value="ZF_RING_CH"/>
    <property type="match status" value="1"/>
</dbReference>
<keyword evidence="3" id="KW-0479">Metal-binding</keyword>
<dbReference type="EMBL" id="JAAWVQ010174565">
    <property type="protein sequence ID" value="MBN3288339.1"/>
    <property type="molecule type" value="Genomic_DNA"/>
</dbReference>
<evidence type="ECO:0000313" key="14">
    <source>
        <dbReference type="Proteomes" id="UP001166093"/>
    </source>
</evidence>
<evidence type="ECO:0000256" key="2">
    <source>
        <dbReference type="ARBA" id="ARBA00022692"/>
    </source>
</evidence>
<dbReference type="CDD" id="cd16701">
    <property type="entry name" value="RING_CH-C4HC3_MARCH5"/>
    <property type="match status" value="1"/>
</dbReference>
<dbReference type="Proteomes" id="UP001166093">
    <property type="component" value="Unassembled WGS sequence"/>
</dbReference>
<dbReference type="Pfam" id="PF12906">
    <property type="entry name" value="RINGv"/>
    <property type="match status" value="1"/>
</dbReference>
<dbReference type="SUPFAM" id="SSF57850">
    <property type="entry name" value="RING/U-box"/>
    <property type="match status" value="1"/>
</dbReference>
<evidence type="ECO:0000256" key="8">
    <source>
        <dbReference type="ARBA" id="ARBA00040151"/>
    </source>
</evidence>
<evidence type="ECO:0000313" key="13">
    <source>
        <dbReference type="EMBL" id="MBN3288339.1"/>
    </source>
</evidence>
<feature type="non-terminal residue" evidence="13">
    <location>
        <position position="368"/>
    </location>
</feature>
<dbReference type="PANTHER" id="PTHR46283">
    <property type="entry name" value="E3 UBIQUITIN-PROTEIN LIGASE MARCH5"/>
    <property type="match status" value="1"/>
</dbReference>
<dbReference type="SMART" id="SM00744">
    <property type="entry name" value="RINGv"/>
    <property type="match status" value="1"/>
</dbReference>
<evidence type="ECO:0000256" key="6">
    <source>
        <dbReference type="ARBA" id="ARBA00022989"/>
    </source>
</evidence>
<evidence type="ECO:0000259" key="12">
    <source>
        <dbReference type="PROSITE" id="PS51292"/>
    </source>
</evidence>
<keyword evidence="5" id="KW-0862">Zinc</keyword>
<reference evidence="13" key="1">
    <citation type="journal article" date="2021" name="Cell">
        <title>Tracing the genetic footprints of vertebrate landing in non-teleost ray-finned fishes.</title>
        <authorList>
            <person name="Bi X."/>
            <person name="Wang K."/>
            <person name="Yang L."/>
            <person name="Pan H."/>
            <person name="Jiang H."/>
            <person name="Wei Q."/>
            <person name="Fang M."/>
            <person name="Yu H."/>
            <person name="Zhu C."/>
            <person name="Cai Y."/>
            <person name="He Y."/>
            <person name="Gan X."/>
            <person name="Zeng H."/>
            <person name="Yu D."/>
            <person name="Zhu Y."/>
            <person name="Jiang H."/>
            <person name="Qiu Q."/>
            <person name="Yang H."/>
            <person name="Zhang Y.E."/>
            <person name="Wang W."/>
            <person name="Zhu M."/>
            <person name="He S."/>
            <person name="Zhang G."/>
        </authorList>
    </citation>
    <scope>NUCLEOTIDE SEQUENCE</scope>
    <source>
        <strain evidence="13">Pddl_001</strain>
    </source>
</reference>
<evidence type="ECO:0000256" key="9">
    <source>
        <dbReference type="ARBA" id="ARBA00043044"/>
    </source>
</evidence>
<feature type="domain" description="RING-CH-type" evidence="12">
    <location>
        <begin position="271"/>
        <end position="340"/>
    </location>
</feature>
<keyword evidence="2" id="KW-0812">Transmembrane</keyword>
<keyword evidence="14" id="KW-1185">Reference proteome</keyword>
<dbReference type="GO" id="GO:0016874">
    <property type="term" value="F:ligase activity"/>
    <property type="evidence" value="ECO:0007669"/>
    <property type="project" value="UniProtKB-KW"/>
</dbReference>
<keyword evidence="7" id="KW-0472">Membrane</keyword>
<evidence type="ECO:0000256" key="4">
    <source>
        <dbReference type="ARBA" id="ARBA00022771"/>
    </source>
</evidence>
<keyword evidence="13" id="KW-0436">Ligase</keyword>
<accession>A0ABS2YNJ6</accession>
<keyword evidence="6" id="KW-1133">Transmembrane helix</keyword>
<keyword evidence="4" id="KW-0863">Zinc-finger</keyword>
<evidence type="ECO:0000256" key="3">
    <source>
        <dbReference type="ARBA" id="ARBA00022723"/>
    </source>
</evidence>
<evidence type="ECO:0000256" key="1">
    <source>
        <dbReference type="ARBA" id="ARBA00004141"/>
    </source>
</evidence>
<protein>
    <recommendedName>
        <fullName evidence="8">E3 ubiquitin-protein ligase MARCHF5</fullName>
    </recommendedName>
    <alternativeName>
        <fullName evidence="10">Membrane-associated RING finger protein 5</fullName>
    </alternativeName>
    <alternativeName>
        <fullName evidence="9">Membrane-associated RING-CH protein V</fullName>
    </alternativeName>
    <alternativeName>
        <fullName evidence="11">RING-type E3 ubiquitin transferase MARCHF5</fullName>
    </alternativeName>
</protein>
<evidence type="ECO:0000256" key="11">
    <source>
        <dbReference type="ARBA" id="ARBA00043231"/>
    </source>
</evidence>
<dbReference type="Gene3D" id="3.30.40.10">
    <property type="entry name" value="Zinc/RING finger domain, C3HC4 (zinc finger)"/>
    <property type="match status" value="1"/>
</dbReference>
<dbReference type="InterPro" id="IPR013083">
    <property type="entry name" value="Znf_RING/FYVE/PHD"/>
</dbReference>
<evidence type="ECO:0000256" key="7">
    <source>
        <dbReference type="ARBA" id="ARBA00023136"/>
    </source>
</evidence>
<evidence type="ECO:0000256" key="10">
    <source>
        <dbReference type="ARBA" id="ARBA00043185"/>
    </source>
</evidence>
<proteinExistence type="predicted"/>
<organism evidence="13 14">
    <name type="scientific">Polyodon spathula</name>
    <name type="common">North American paddlefish</name>
    <name type="synonym">Squalus spathula</name>
    <dbReference type="NCBI Taxonomy" id="7913"/>
    <lineage>
        <taxon>Eukaryota</taxon>
        <taxon>Metazoa</taxon>
        <taxon>Chordata</taxon>
        <taxon>Craniata</taxon>
        <taxon>Vertebrata</taxon>
        <taxon>Euteleostomi</taxon>
        <taxon>Actinopterygii</taxon>
        <taxon>Chondrostei</taxon>
        <taxon>Acipenseriformes</taxon>
        <taxon>Polyodontidae</taxon>
        <taxon>Polyodon</taxon>
    </lineage>
</organism>
<feature type="non-terminal residue" evidence="13">
    <location>
        <position position="1"/>
    </location>
</feature>
<comment type="subcellular location">
    <subcellularLocation>
        <location evidence="1">Membrane</location>
        <topology evidence="1">Multi-pass membrane protein</topology>
    </subcellularLocation>
</comment>
<gene>
    <name evidence="13" type="primary">March5_4</name>
    <name evidence="13" type="ORF">GTO93_0022580</name>
</gene>
<name>A0ABS2YNJ6_POLSP</name>
<sequence length="368" mass="42146">KLIIKNRSCKPKESFPPDNKNRCFSSGYYYKVTKNGDKVPRKWLEYRDQVSCWIAVSQRVIDITLTLATCSLAFRGHREKLAKSSGNLETLSVIEVLSKYDPVLKQLIEKINKYKMEELLRYEAQFYSVITKSFLGFHNITDQSAQGLEIEIVKMIKDKGLSIKKCSLKTDECSETAGLKKRMDTFEFVLMVVIQSKVLETVNIVSKLPQSKDMDLFLATKMLNSATETFTSFRKQFGETKATASSLASSWGILFLSSLCSPSLYDPWSPPWSNCSRSCWVCFATDEDDRTAEWVRPCRCRGSTKWVHQACLQRWVDEKQRGNSTARVACPQCNAEYLIMFPKLDQTSPHDGHEHEMDLTNQQGCNMF</sequence>
<comment type="caution">
    <text evidence="13">The sequence shown here is derived from an EMBL/GenBank/DDBJ whole genome shotgun (WGS) entry which is preliminary data.</text>
</comment>
<dbReference type="InterPro" id="IPR011016">
    <property type="entry name" value="Znf_RING-CH"/>
</dbReference>